<sequence>MLRLQKTGPPGTKYATPFSDSTVSTSFLFKRAIVRPMKMLFFSPIVLLLSVYTAVIYAFLYLIFSTISIVFEKKYHFSPGVVGLCFIGMGVGMMVGLFAFGAMSDKQVSKQAEAAAAAAAASGEEAAGTARELKPEYRLYPMIHAAFAIPVGLFWYGWSVDKGVHWIMPMIGTAIFGLGMVGIYVRKEPTLSLSSIPDIQSQTDGKSLFPCRCQ</sequence>
<keyword evidence="8" id="KW-1185">Reference proteome</keyword>
<keyword evidence="4 6" id="KW-1133">Transmembrane helix</keyword>
<feature type="transmembrane region" description="Helical" evidence="6">
    <location>
        <begin position="76"/>
        <end position="100"/>
    </location>
</feature>
<dbReference type="SUPFAM" id="SSF103473">
    <property type="entry name" value="MFS general substrate transporter"/>
    <property type="match status" value="1"/>
</dbReference>
<dbReference type="Proteomes" id="UP000750711">
    <property type="component" value="Unassembled WGS sequence"/>
</dbReference>
<dbReference type="PANTHER" id="PTHR23502">
    <property type="entry name" value="MAJOR FACILITATOR SUPERFAMILY"/>
    <property type="match status" value="1"/>
</dbReference>
<evidence type="ECO:0000313" key="8">
    <source>
        <dbReference type="Proteomes" id="UP000750711"/>
    </source>
</evidence>
<keyword evidence="5 6" id="KW-0472">Membrane</keyword>
<dbReference type="Gene3D" id="1.20.1250.20">
    <property type="entry name" value="MFS general substrate transporter like domains"/>
    <property type="match status" value="1"/>
</dbReference>
<protein>
    <submittedName>
        <fullName evidence="7">Uncharacterized protein</fullName>
    </submittedName>
</protein>
<evidence type="ECO:0000256" key="4">
    <source>
        <dbReference type="ARBA" id="ARBA00022989"/>
    </source>
</evidence>
<feature type="transmembrane region" description="Helical" evidence="6">
    <location>
        <begin position="164"/>
        <end position="185"/>
    </location>
</feature>
<evidence type="ECO:0000256" key="3">
    <source>
        <dbReference type="ARBA" id="ARBA00022692"/>
    </source>
</evidence>
<feature type="transmembrane region" description="Helical" evidence="6">
    <location>
        <begin position="40"/>
        <end position="64"/>
    </location>
</feature>
<comment type="similarity">
    <text evidence="2">Belongs to the major facilitator superfamily.</text>
</comment>
<feature type="transmembrane region" description="Helical" evidence="6">
    <location>
        <begin position="139"/>
        <end position="158"/>
    </location>
</feature>
<evidence type="ECO:0000256" key="6">
    <source>
        <dbReference type="SAM" id="Phobius"/>
    </source>
</evidence>
<dbReference type="GO" id="GO:0022857">
    <property type="term" value="F:transmembrane transporter activity"/>
    <property type="evidence" value="ECO:0007669"/>
    <property type="project" value="TreeGrafter"/>
</dbReference>
<organism evidence="7 8">
    <name type="scientific">Trichoglossum hirsutum</name>
    <dbReference type="NCBI Taxonomy" id="265104"/>
    <lineage>
        <taxon>Eukaryota</taxon>
        <taxon>Fungi</taxon>
        <taxon>Dikarya</taxon>
        <taxon>Ascomycota</taxon>
        <taxon>Pezizomycotina</taxon>
        <taxon>Geoglossomycetes</taxon>
        <taxon>Geoglossales</taxon>
        <taxon>Geoglossaceae</taxon>
        <taxon>Trichoglossum</taxon>
    </lineage>
</organism>
<evidence type="ECO:0000256" key="1">
    <source>
        <dbReference type="ARBA" id="ARBA00004141"/>
    </source>
</evidence>
<evidence type="ECO:0000256" key="2">
    <source>
        <dbReference type="ARBA" id="ARBA00008335"/>
    </source>
</evidence>
<reference evidence="7" key="1">
    <citation type="submission" date="2021-03" db="EMBL/GenBank/DDBJ databases">
        <title>Comparative genomics and phylogenomic investigation of the class Geoglossomycetes provide insights into ecological specialization and systematics.</title>
        <authorList>
            <person name="Melie T."/>
            <person name="Pirro S."/>
            <person name="Miller A.N."/>
            <person name="Quandt A."/>
        </authorList>
    </citation>
    <scope>NUCLEOTIDE SEQUENCE</scope>
    <source>
        <strain evidence="7">CAQ_001_2017</strain>
    </source>
</reference>
<name>A0A9P8L8D4_9PEZI</name>
<dbReference type="EMBL" id="JAGHQM010001196">
    <property type="protein sequence ID" value="KAH0556175.1"/>
    <property type="molecule type" value="Genomic_DNA"/>
</dbReference>
<accession>A0A9P8L8D4</accession>
<keyword evidence="3 6" id="KW-0812">Transmembrane</keyword>
<evidence type="ECO:0000313" key="7">
    <source>
        <dbReference type="EMBL" id="KAH0556175.1"/>
    </source>
</evidence>
<dbReference type="InterPro" id="IPR036259">
    <property type="entry name" value="MFS_trans_sf"/>
</dbReference>
<dbReference type="GO" id="GO:0016020">
    <property type="term" value="C:membrane"/>
    <property type="evidence" value="ECO:0007669"/>
    <property type="project" value="UniProtKB-SubCell"/>
</dbReference>
<dbReference type="PANTHER" id="PTHR23502:SF68">
    <property type="entry name" value="MULTIDRUG TRANSPORTER, PUTATIVE (AFU_ORTHOLOGUE AFUA_3G01120)-RELATED"/>
    <property type="match status" value="1"/>
</dbReference>
<gene>
    <name evidence="7" type="ORF">GP486_005892</name>
</gene>
<comment type="caution">
    <text evidence="7">The sequence shown here is derived from an EMBL/GenBank/DDBJ whole genome shotgun (WGS) entry which is preliminary data.</text>
</comment>
<proteinExistence type="inferred from homology"/>
<evidence type="ECO:0000256" key="5">
    <source>
        <dbReference type="ARBA" id="ARBA00023136"/>
    </source>
</evidence>
<comment type="subcellular location">
    <subcellularLocation>
        <location evidence="1">Membrane</location>
        <topology evidence="1">Multi-pass membrane protein</topology>
    </subcellularLocation>
</comment>
<dbReference type="AlphaFoldDB" id="A0A9P8L8D4"/>